<keyword evidence="3" id="KW-1185">Reference proteome</keyword>
<dbReference type="RefSeq" id="WP_289365097.1">
    <property type="nucleotide sequence ID" value="NZ_JAUCBP010000007.1"/>
</dbReference>
<evidence type="ECO:0000256" key="1">
    <source>
        <dbReference type="SAM" id="Phobius"/>
    </source>
</evidence>
<dbReference type="PIRSF" id="PIRSF004525">
    <property type="entry name" value="Pilin_peptidase-dep_B_prd"/>
    <property type="match status" value="1"/>
</dbReference>
<name>A0ABT7SXA0_9ALTE</name>
<keyword evidence="1" id="KW-1133">Transmembrane helix</keyword>
<dbReference type="Proteomes" id="UP001234343">
    <property type="component" value="Unassembled WGS sequence"/>
</dbReference>
<comment type="caution">
    <text evidence="2">The sequence shown here is derived from an EMBL/GenBank/DDBJ whole genome shotgun (WGS) entry which is preliminary data.</text>
</comment>
<organism evidence="2 3">
    <name type="scientific">Alteromonas arenosi</name>
    <dbReference type="NCBI Taxonomy" id="3055817"/>
    <lineage>
        <taxon>Bacteria</taxon>
        <taxon>Pseudomonadati</taxon>
        <taxon>Pseudomonadota</taxon>
        <taxon>Gammaproteobacteria</taxon>
        <taxon>Alteromonadales</taxon>
        <taxon>Alteromonadaceae</taxon>
        <taxon>Alteromonas/Salinimonas group</taxon>
        <taxon>Alteromonas</taxon>
    </lineage>
</organism>
<protein>
    <submittedName>
        <fullName evidence="2">Prepilin cleavage protein</fullName>
    </submittedName>
</protein>
<accession>A0ABT7SXA0</accession>
<evidence type="ECO:0000313" key="3">
    <source>
        <dbReference type="Proteomes" id="UP001234343"/>
    </source>
</evidence>
<dbReference type="InterPro" id="IPR016419">
    <property type="entry name" value="Prepilin_Pept-dep_B_prd"/>
</dbReference>
<evidence type="ECO:0000313" key="2">
    <source>
        <dbReference type="EMBL" id="MDM7860814.1"/>
    </source>
</evidence>
<feature type="transmembrane region" description="Helical" evidence="1">
    <location>
        <begin position="12"/>
        <end position="39"/>
    </location>
</feature>
<reference evidence="2 3" key="1">
    <citation type="submission" date="2023-06" db="EMBL/GenBank/DDBJ databases">
        <title>Alteromonas sp. ASW11-36 isolated from intertidal sand.</title>
        <authorList>
            <person name="Li Y."/>
        </authorList>
    </citation>
    <scope>NUCLEOTIDE SEQUENCE [LARGE SCALE GENOMIC DNA]</scope>
    <source>
        <strain evidence="2 3">ASW11-36</strain>
    </source>
</reference>
<keyword evidence="1" id="KW-0472">Membrane</keyword>
<proteinExistence type="predicted"/>
<keyword evidence="1" id="KW-0812">Transmembrane</keyword>
<gene>
    <name evidence="2" type="ORF">QTP81_09425</name>
</gene>
<sequence length="211" mass="22550">MLIKSPKTQRGATLLELLLSLALGVTAITALAGLVGYGMGVNANLLSSSRVNEELGNLMLMIQRDVRRAGYSGNTLAMVGDPAANPSPFANSIAIGAYPGEAANSCILFSYDNDNNGVLDAVAGNNENFGYRLRDGQVEMRVNSLLCVDDGWLVLSDPDTINVTGLTFVLNQIVENNVTSNEITLTLQGELATNNAISRRFDSSFVVRNYD</sequence>
<dbReference type="EMBL" id="JAUCBP010000007">
    <property type="protein sequence ID" value="MDM7860814.1"/>
    <property type="molecule type" value="Genomic_DNA"/>
</dbReference>